<organism evidence="8 9">
    <name type="scientific">Thermohalobaculum xanthum</name>
    <dbReference type="NCBI Taxonomy" id="2753746"/>
    <lineage>
        <taxon>Bacteria</taxon>
        <taxon>Pseudomonadati</taxon>
        <taxon>Pseudomonadota</taxon>
        <taxon>Alphaproteobacteria</taxon>
        <taxon>Rhodobacterales</taxon>
        <taxon>Paracoccaceae</taxon>
        <taxon>Thermohalobaculum</taxon>
    </lineage>
</organism>
<reference evidence="8" key="1">
    <citation type="submission" date="2020-12" db="EMBL/GenBank/DDBJ databases">
        <title>Bacterial taxonomy.</title>
        <authorList>
            <person name="Pan X."/>
        </authorList>
    </citation>
    <scope>NUCLEOTIDE SEQUENCE</scope>
    <source>
        <strain evidence="8">M0105</strain>
    </source>
</reference>
<evidence type="ECO:0000259" key="7">
    <source>
        <dbReference type="Pfam" id="PF01035"/>
    </source>
</evidence>
<dbReference type="InterPro" id="IPR014048">
    <property type="entry name" value="MethylDNA_cys_MeTrfase_DNA-bd"/>
</dbReference>
<evidence type="ECO:0000313" key="8">
    <source>
        <dbReference type="EMBL" id="MBK0400942.1"/>
    </source>
</evidence>
<keyword evidence="3" id="KW-0808">Transferase</keyword>
<dbReference type="NCBIfam" id="TIGR00589">
    <property type="entry name" value="ogt"/>
    <property type="match status" value="1"/>
</dbReference>
<evidence type="ECO:0000256" key="4">
    <source>
        <dbReference type="ARBA" id="ARBA00022763"/>
    </source>
</evidence>
<evidence type="ECO:0000256" key="5">
    <source>
        <dbReference type="ARBA" id="ARBA00023204"/>
    </source>
</evidence>
<evidence type="ECO:0000256" key="1">
    <source>
        <dbReference type="ARBA" id="ARBA00001286"/>
    </source>
</evidence>
<dbReference type="GO" id="GO:0006281">
    <property type="term" value="P:DNA repair"/>
    <property type="evidence" value="ECO:0007669"/>
    <property type="project" value="UniProtKB-KW"/>
</dbReference>
<protein>
    <submittedName>
        <fullName evidence="8">Methylated-DNA--[protein]-cysteine S-methyltransferase</fullName>
    </submittedName>
</protein>
<dbReference type="SUPFAM" id="SSF46767">
    <property type="entry name" value="Methylated DNA-protein cysteine methyltransferase, C-terminal domain"/>
    <property type="match status" value="1"/>
</dbReference>
<dbReference type="AlphaFoldDB" id="A0A8J7MB24"/>
<name>A0A8J7MB24_9RHOB</name>
<keyword evidence="9" id="KW-1185">Reference proteome</keyword>
<keyword evidence="4" id="KW-0227">DNA damage</keyword>
<dbReference type="EMBL" id="JAEHHL010000012">
    <property type="protein sequence ID" value="MBK0400942.1"/>
    <property type="molecule type" value="Genomic_DNA"/>
</dbReference>
<evidence type="ECO:0000313" key="9">
    <source>
        <dbReference type="Proteomes" id="UP000655420"/>
    </source>
</evidence>
<dbReference type="CDD" id="cd06445">
    <property type="entry name" value="ATase"/>
    <property type="match status" value="1"/>
</dbReference>
<gene>
    <name evidence="8" type="ORF">H0I76_17220</name>
</gene>
<keyword evidence="5" id="KW-0234">DNA repair</keyword>
<comment type="caution">
    <text evidence="8">The sequence shown here is derived from an EMBL/GenBank/DDBJ whole genome shotgun (WGS) entry which is preliminary data.</text>
</comment>
<evidence type="ECO:0000256" key="3">
    <source>
        <dbReference type="ARBA" id="ARBA00022679"/>
    </source>
</evidence>
<comment type="catalytic activity">
    <reaction evidence="1">
        <text>a 4-O-methyl-thymidine in DNA + L-cysteinyl-[protein] = a thymidine in DNA + S-methyl-L-cysteinyl-[protein]</text>
        <dbReference type="Rhea" id="RHEA:53428"/>
        <dbReference type="Rhea" id="RHEA-COMP:10131"/>
        <dbReference type="Rhea" id="RHEA-COMP:10132"/>
        <dbReference type="Rhea" id="RHEA-COMP:13555"/>
        <dbReference type="Rhea" id="RHEA-COMP:13556"/>
        <dbReference type="ChEBI" id="CHEBI:29950"/>
        <dbReference type="ChEBI" id="CHEBI:82612"/>
        <dbReference type="ChEBI" id="CHEBI:137386"/>
        <dbReference type="ChEBI" id="CHEBI:137387"/>
        <dbReference type="EC" id="2.1.1.63"/>
    </reaction>
</comment>
<dbReference type="InterPro" id="IPR001497">
    <property type="entry name" value="MethylDNA_cys_MeTrfase_AS"/>
</dbReference>
<dbReference type="RefSeq" id="WP_200612794.1">
    <property type="nucleotide sequence ID" value="NZ_JAEHHL010000012.1"/>
</dbReference>
<dbReference type="GO" id="GO:0003908">
    <property type="term" value="F:methylated-DNA-[protein]-cysteine S-methyltransferase activity"/>
    <property type="evidence" value="ECO:0007669"/>
    <property type="project" value="UniProtKB-EC"/>
</dbReference>
<evidence type="ECO:0000256" key="6">
    <source>
        <dbReference type="ARBA" id="ARBA00049348"/>
    </source>
</evidence>
<evidence type="ECO:0000256" key="2">
    <source>
        <dbReference type="ARBA" id="ARBA00022603"/>
    </source>
</evidence>
<dbReference type="InterPro" id="IPR036631">
    <property type="entry name" value="MGMT_N_sf"/>
</dbReference>
<dbReference type="Proteomes" id="UP000655420">
    <property type="component" value="Unassembled WGS sequence"/>
</dbReference>
<dbReference type="InterPro" id="IPR036388">
    <property type="entry name" value="WH-like_DNA-bd_sf"/>
</dbReference>
<dbReference type="InterPro" id="IPR036217">
    <property type="entry name" value="MethylDNA_cys_MeTrfase_DNAb"/>
</dbReference>
<dbReference type="PANTHER" id="PTHR10815">
    <property type="entry name" value="METHYLATED-DNA--PROTEIN-CYSTEINE METHYLTRANSFERASE"/>
    <property type="match status" value="1"/>
</dbReference>
<dbReference type="Pfam" id="PF01035">
    <property type="entry name" value="DNA_binding_1"/>
    <property type="match status" value="1"/>
</dbReference>
<dbReference type="SUPFAM" id="SSF53155">
    <property type="entry name" value="Methylated DNA-protein cysteine methyltransferase domain"/>
    <property type="match status" value="1"/>
</dbReference>
<proteinExistence type="predicted"/>
<sequence length="151" mass="15838">MPLATLDTPVGRLAVEEVDGAIARAFWSDREGADATPLLDEARAQLAAFFDGRLRDFDLPLTPVDDAFHAAMRAAMLAIPYGETRTYGDIARALGTYGQPVGAACGANPLPVIVPCHRVLSATGLGGYSGRGGVETKIALLKLEGGYPLLI</sequence>
<dbReference type="PROSITE" id="PS00374">
    <property type="entry name" value="MGMT"/>
    <property type="match status" value="1"/>
</dbReference>
<dbReference type="PANTHER" id="PTHR10815:SF5">
    <property type="entry name" value="METHYLATED-DNA--PROTEIN-CYSTEINE METHYLTRANSFERASE"/>
    <property type="match status" value="1"/>
</dbReference>
<dbReference type="Gene3D" id="3.30.160.70">
    <property type="entry name" value="Methylated DNA-protein cysteine methyltransferase domain"/>
    <property type="match status" value="1"/>
</dbReference>
<keyword evidence="2" id="KW-0489">Methyltransferase</keyword>
<dbReference type="GO" id="GO:0032259">
    <property type="term" value="P:methylation"/>
    <property type="evidence" value="ECO:0007669"/>
    <property type="project" value="UniProtKB-KW"/>
</dbReference>
<accession>A0A8J7MB24</accession>
<dbReference type="Gene3D" id="1.10.10.10">
    <property type="entry name" value="Winged helix-like DNA-binding domain superfamily/Winged helix DNA-binding domain"/>
    <property type="match status" value="1"/>
</dbReference>
<comment type="catalytic activity">
    <reaction evidence="6">
        <text>a 6-O-methyl-2'-deoxyguanosine in DNA + L-cysteinyl-[protein] = S-methyl-L-cysteinyl-[protein] + a 2'-deoxyguanosine in DNA</text>
        <dbReference type="Rhea" id="RHEA:24000"/>
        <dbReference type="Rhea" id="RHEA-COMP:10131"/>
        <dbReference type="Rhea" id="RHEA-COMP:10132"/>
        <dbReference type="Rhea" id="RHEA-COMP:11367"/>
        <dbReference type="Rhea" id="RHEA-COMP:11368"/>
        <dbReference type="ChEBI" id="CHEBI:29950"/>
        <dbReference type="ChEBI" id="CHEBI:82612"/>
        <dbReference type="ChEBI" id="CHEBI:85445"/>
        <dbReference type="ChEBI" id="CHEBI:85448"/>
        <dbReference type="EC" id="2.1.1.63"/>
    </reaction>
</comment>
<feature type="domain" description="Methylated-DNA-[protein]-cysteine S-methyltransferase DNA binding" evidence="7">
    <location>
        <begin position="68"/>
        <end position="145"/>
    </location>
</feature>